<protein>
    <submittedName>
        <fullName evidence="2">Uncharacterized protein</fullName>
    </submittedName>
</protein>
<evidence type="ECO:0000313" key="3">
    <source>
        <dbReference type="Proteomes" id="UP000823674"/>
    </source>
</evidence>
<accession>A0ABQ7MQC3</accession>
<keyword evidence="3" id="KW-1185">Reference proteome</keyword>
<gene>
    <name evidence="2" type="primary">A04g504940.1_BraROA</name>
    <name evidence="2" type="ORF">IGI04_015535</name>
</gene>
<dbReference type="EMBL" id="JADBGQ010000004">
    <property type="protein sequence ID" value="KAG5400928.1"/>
    <property type="molecule type" value="Genomic_DNA"/>
</dbReference>
<evidence type="ECO:0000313" key="2">
    <source>
        <dbReference type="EMBL" id="KAG5400928.1"/>
    </source>
</evidence>
<sequence length="63" mass="6507">MFSSTVVSASAAASIRTVVVRFADADAAAYYVATVGFIGVSRRTRRSDAASDAASCVNETNKS</sequence>
<reference evidence="2 3" key="1">
    <citation type="submission" date="2021-03" db="EMBL/GenBank/DDBJ databases">
        <authorList>
            <person name="King G.J."/>
            <person name="Bancroft I."/>
            <person name="Baten A."/>
            <person name="Bloomfield J."/>
            <person name="Borpatragohain P."/>
            <person name="He Z."/>
            <person name="Irish N."/>
            <person name="Irwin J."/>
            <person name="Liu K."/>
            <person name="Mauleon R.P."/>
            <person name="Moore J."/>
            <person name="Morris R."/>
            <person name="Ostergaard L."/>
            <person name="Wang B."/>
            <person name="Wells R."/>
        </authorList>
    </citation>
    <scope>NUCLEOTIDE SEQUENCE [LARGE SCALE GENOMIC DNA]</scope>
    <source>
        <strain evidence="2">R-o-18</strain>
        <tissue evidence="2">Leaf</tissue>
    </source>
</reference>
<feature type="region of interest" description="Disordered" evidence="1">
    <location>
        <begin position="44"/>
        <end position="63"/>
    </location>
</feature>
<evidence type="ECO:0000256" key="1">
    <source>
        <dbReference type="SAM" id="MobiDB-lite"/>
    </source>
</evidence>
<dbReference type="Proteomes" id="UP000823674">
    <property type="component" value="Chromosome A04"/>
</dbReference>
<organism evidence="2 3">
    <name type="scientific">Brassica rapa subsp. trilocularis</name>
    <dbReference type="NCBI Taxonomy" id="1813537"/>
    <lineage>
        <taxon>Eukaryota</taxon>
        <taxon>Viridiplantae</taxon>
        <taxon>Streptophyta</taxon>
        <taxon>Embryophyta</taxon>
        <taxon>Tracheophyta</taxon>
        <taxon>Spermatophyta</taxon>
        <taxon>Magnoliopsida</taxon>
        <taxon>eudicotyledons</taxon>
        <taxon>Gunneridae</taxon>
        <taxon>Pentapetalae</taxon>
        <taxon>rosids</taxon>
        <taxon>malvids</taxon>
        <taxon>Brassicales</taxon>
        <taxon>Brassicaceae</taxon>
        <taxon>Brassiceae</taxon>
        <taxon>Brassica</taxon>
    </lineage>
</organism>
<comment type="caution">
    <text evidence="2">The sequence shown here is derived from an EMBL/GenBank/DDBJ whole genome shotgun (WGS) entry which is preliminary data.</text>
</comment>
<proteinExistence type="predicted"/>
<name>A0ABQ7MQC3_BRACM</name>